<sequence>MSSLESSTKQNADDANQASSQPKIMTNEVLIDPVAQSLEQEKDETKLANQVIEPMSRDNEKETQTLEENAVKTKSTEVAEDARNLTRDNSGLTGIPLLHITILLSLIYFLDENEFAGVNLI</sequence>
<proteinExistence type="predicted"/>
<protein>
    <submittedName>
        <fullName evidence="3">Uncharacterized protein</fullName>
    </submittedName>
</protein>
<dbReference type="EMBL" id="CP093344">
    <property type="protein sequence ID" value="WOG86142.1"/>
    <property type="molecule type" value="Genomic_DNA"/>
</dbReference>
<reference evidence="3" key="1">
    <citation type="journal article" date="2016" name="Nat. Genet.">
        <title>A high-quality carrot genome assembly provides new insights into carotenoid accumulation and asterid genome evolution.</title>
        <authorList>
            <person name="Iorizzo M."/>
            <person name="Ellison S."/>
            <person name="Senalik D."/>
            <person name="Zeng P."/>
            <person name="Satapoomin P."/>
            <person name="Huang J."/>
            <person name="Bowman M."/>
            <person name="Iovene M."/>
            <person name="Sanseverino W."/>
            <person name="Cavagnaro P."/>
            <person name="Yildiz M."/>
            <person name="Macko-Podgorni A."/>
            <person name="Moranska E."/>
            <person name="Grzebelus E."/>
            <person name="Grzebelus D."/>
            <person name="Ashrafi H."/>
            <person name="Zheng Z."/>
            <person name="Cheng S."/>
            <person name="Spooner D."/>
            <person name="Van Deynze A."/>
            <person name="Simon P."/>
        </authorList>
    </citation>
    <scope>NUCLEOTIDE SEQUENCE</scope>
    <source>
        <tissue evidence="3">Leaf</tissue>
    </source>
</reference>
<evidence type="ECO:0000313" key="3">
    <source>
        <dbReference type="EMBL" id="WOG86142.1"/>
    </source>
</evidence>
<keyword evidence="2" id="KW-1133">Transmembrane helix</keyword>
<evidence type="ECO:0000256" key="2">
    <source>
        <dbReference type="SAM" id="Phobius"/>
    </source>
</evidence>
<name>A0A166CJV2_DAUCS</name>
<reference evidence="3" key="2">
    <citation type="submission" date="2022-03" db="EMBL/GenBank/DDBJ databases">
        <title>Draft title - Genomic analysis of global carrot germplasm unveils the trajectory of domestication and the origin of high carotenoid orange carrot.</title>
        <authorList>
            <person name="Iorizzo M."/>
            <person name="Ellison S."/>
            <person name="Senalik D."/>
            <person name="Macko-Podgorni A."/>
            <person name="Grzebelus D."/>
            <person name="Bostan H."/>
            <person name="Rolling W."/>
            <person name="Curaba J."/>
            <person name="Simon P."/>
        </authorList>
    </citation>
    <scope>NUCLEOTIDE SEQUENCE</scope>
    <source>
        <tissue evidence="3">Leaf</tissue>
    </source>
</reference>
<gene>
    <name evidence="3" type="ORF">DCAR_0205343</name>
</gene>
<feature type="transmembrane region" description="Helical" evidence="2">
    <location>
        <begin position="92"/>
        <end position="110"/>
    </location>
</feature>
<keyword evidence="4" id="KW-1185">Reference proteome</keyword>
<dbReference type="Proteomes" id="UP000077755">
    <property type="component" value="Chromosome 2"/>
</dbReference>
<feature type="compositionally biased region" description="Polar residues" evidence="1">
    <location>
        <begin position="1"/>
        <end position="24"/>
    </location>
</feature>
<keyword evidence="2" id="KW-0812">Transmembrane</keyword>
<dbReference type="AlphaFoldDB" id="A0A166CJV2"/>
<keyword evidence="2" id="KW-0472">Membrane</keyword>
<evidence type="ECO:0000313" key="4">
    <source>
        <dbReference type="Proteomes" id="UP000077755"/>
    </source>
</evidence>
<dbReference type="Gramene" id="KZN03989">
    <property type="protein sequence ID" value="KZN03989"/>
    <property type="gene ID" value="DCAR_004851"/>
</dbReference>
<organism evidence="3 4">
    <name type="scientific">Daucus carota subsp. sativus</name>
    <name type="common">Carrot</name>
    <dbReference type="NCBI Taxonomy" id="79200"/>
    <lineage>
        <taxon>Eukaryota</taxon>
        <taxon>Viridiplantae</taxon>
        <taxon>Streptophyta</taxon>
        <taxon>Embryophyta</taxon>
        <taxon>Tracheophyta</taxon>
        <taxon>Spermatophyta</taxon>
        <taxon>Magnoliopsida</taxon>
        <taxon>eudicotyledons</taxon>
        <taxon>Gunneridae</taxon>
        <taxon>Pentapetalae</taxon>
        <taxon>asterids</taxon>
        <taxon>campanulids</taxon>
        <taxon>Apiales</taxon>
        <taxon>Apiaceae</taxon>
        <taxon>Apioideae</taxon>
        <taxon>Scandiceae</taxon>
        <taxon>Daucinae</taxon>
        <taxon>Daucus</taxon>
        <taxon>Daucus sect. Daucus</taxon>
    </lineage>
</organism>
<accession>A0A166CJV2</accession>
<feature type="region of interest" description="Disordered" evidence="1">
    <location>
        <begin position="1"/>
        <end position="75"/>
    </location>
</feature>
<feature type="compositionally biased region" description="Basic and acidic residues" evidence="1">
    <location>
        <begin position="55"/>
        <end position="75"/>
    </location>
</feature>
<evidence type="ECO:0000256" key="1">
    <source>
        <dbReference type="SAM" id="MobiDB-lite"/>
    </source>
</evidence>